<dbReference type="InterPro" id="IPR011446">
    <property type="entry name" value="BBP7"/>
</dbReference>
<keyword evidence="2" id="KW-1185">Reference proteome</keyword>
<name>A0A5C6ABC1_9BACT</name>
<evidence type="ECO:0000313" key="1">
    <source>
        <dbReference type="EMBL" id="TWT96351.1"/>
    </source>
</evidence>
<dbReference type="Proteomes" id="UP000316213">
    <property type="component" value="Unassembled WGS sequence"/>
</dbReference>
<sequence length="652" mass="68138">MKTRPHSNSNLSDQARWRDARPWMAACLAFVATLTTADSAVQAGPPSPADSIDYAASGFQLPPGVNPTAWATASGVSSAGGMNFASQPTISGPMMGMPMMGGPAPMGSPASMMAMGMPGMGPNGPIMGRPGMQGPMYQNQSAMQPGGSMPGASSIPTSFPSGPIPGYGPGQSPVVSTGLQAPYGPAAYQSAMQAPYGVMPVGFHQGVGCDGSCGDPACGVEYMECACDGGACPPRRRFRGLLSAFKGDCRQCQGAGCASCAERALQNDCIGYGGALGDMVSGKCMDSDFGILMGSIGGGMAGLAECLSPYTEAGRCAQRWYDVSAEYMGLTSNFSQGGQVFATRGVGGDPVLRLSDVDSSDLASGVRLSLAVIMGVGGNLEVTYMGGHEWSDSARAIGDVNLAGEGNLFSYISAFGITPAGGYDDTDRSLSQSLSAESRFHSGELNYRRRLVGPYCKFQGSWLVGMRYLRFDNDLGYSTVGSFNDGAGITGTLGGDLGNELRFFNSLTQTKNDYFGAQLGCDFWWNVVPGIQFGVEMKGAWMQNDWERNYTIAANSAGPGAVAGTASRRDSDNKGTVMGDLQTTLLYRFSHEWTFRSSYHLMAIDDVLGNTLPRNAIVGAVDGNPLTDPAAAPVVFNSAVLQGFTVGLEYLW</sequence>
<organism evidence="1 2">
    <name type="scientific">Neorhodopirellula pilleata</name>
    <dbReference type="NCBI Taxonomy" id="2714738"/>
    <lineage>
        <taxon>Bacteria</taxon>
        <taxon>Pseudomonadati</taxon>
        <taxon>Planctomycetota</taxon>
        <taxon>Planctomycetia</taxon>
        <taxon>Pirellulales</taxon>
        <taxon>Pirellulaceae</taxon>
        <taxon>Neorhodopirellula</taxon>
    </lineage>
</organism>
<dbReference type="Pfam" id="PF07585">
    <property type="entry name" value="BBP7"/>
    <property type="match status" value="1"/>
</dbReference>
<comment type="caution">
    <text evidence="1">The sequence shown here is derived from an EMBL/GenBank/DDBJ whole genome shotgun (WGS) entry which is preliminary data.</text>
</comment>
<dbReference type="EMBL" id="SJPM01000005">
    <property type="protein sequence ID" value="TWT96351.1"/>
    <property type="molecule type" value="Genomic_DNA"/>
</dbReference>
<reference evidence="1 2" key="1">
    <citation type="submission" date="2019-02" db="EMBL/GenBank/DDBJ databases">
        <title>Deep-cultivation of Planctomycetes and their phenomic and genomic characterization uncovers novel biology.</title>
        <authorList>
            <person name="Wiegand S."/>
            <person name="Jogler M."/>
            <person name="Boedeker C."/>
            <person name="Pinto D."/>
            <person name="Vollmers J."/>
            <person name="Rivas-Marin E."/>
            <person name="Kohn T."/>
            <person name="Peeters S.H."/>
            <person name="Heuer A."/>
            <person name="Rast P."/>
            <person name="Oberbeckmann S."/>
            <person name="Bunk B."/>
            <person name="Jeske O."/>
            <person name="Meyerdierks A."/>
            <person name="Storesund J.E."/>
            <person name="Kallscheuer N."/>
            <person name="Luecker S."/>
            <person name="Lage O.M."/>
            <person name="Pohl T."/>
            <person name="Merkel B.J."/>
            <person name="Hornburger P."/>
            <person name="Mueller R.-W."/>
            <person name="Bruemmer F."/>
            <person name="Labrenz M."/>
            <person name="Spormann A.M."/>
            <person name="Op Den Camp H."/>
            <person name="Overmann J."/>
            <person name="Amann R."/>
            <person name="Jetten M.S.M."/>
            <person name="Mascher T."/>
            <person name="Medema M.H."/>
            <person name="Devos D.P."/>
            <person name="Kaster A.-K."/>
            <person name="Ovreas L."/>
            <person name="Rohde M."/>
            <person name="Galperin M.Y."/>
            <person name="Jogler C."/>
        </authorList>
    </citation>
    <scope>NUCLEOTIDE SEQUENCE [LARGE SCALE GENOMIC DNA]</scope>
    <source>
        <strain evidence="1 2">Pla100</strain>
    </source>
</reference>
<evidence type="ECO:0000313" key="2">
    <source>
        <dbReference type="Proteomes" id="UP000316213"/>
    </source>
</evidence>
<dbReference type="AlphaFoldDB" id="A0A5C6ABC1"/>
<accession>A0A5C6ABC1</accession>
<dbReference type="RefSeq" id="WP_197167928.1">
    <property type="nucleotide sequence ID" value="NZ_SJPM01000005.1"/>
</dbReference>
<proteinExistence type="predicted"/>
<gene>
    <name evidence="1" type="ORF">Pla100_28280</name>
</gene>
<protein>
    <submittedName>
        <fullName evidence="1">Uncharacterized protein</fullName>
    </submittedName>
</protein>